<sequence>MAGVILHAFILALGLILPLGVQNVFIFQQGMVQRRWWKVLPVVITAGLCDTLLISLAIGGVSVLVLGLPWVKTALMLAGVLFLLYMGYVTWKSADTVQTATAADREEQPNKTAALPARKQILFALSVSLLNPHAILDTIGVIGTSSLQYEGQQKLAFMWTCIIVSWLWFAVLAAAGMAVGVFDRSGRWFYWLNRCSALMIGVIALYLLISLGR</sequence>
<feature type="transmembrane region" description="Helical" evidence="6">
    <location>
        <begin position="156"/>
        <end position="182"/>
    </location>
</feature>
<evidence type="ECO:0000313" key="8">
    <source>
        <dbReference type="Proteomes" id="UP000078148"/>
    </source>
</evidence>
<keyword evidence="4 6" id="KW-1133">Transmembrane helix</keyword>
<comment type="subcellular location">
    <subcellularLocation>
        <location evidence="1">Cell membrane</location>
        <topology evidence="1">Multi-pass membrane protein</topology>
    </subcellularLocation>
</comment>
<dbReference type="KEGG" id="pbv:AR543_07315"/>
<evidence type="ECO:0000256" key="4">
    <source>
        <dbReference type="ARBA" id="ARBA00022989"/>
    </source>
</evidence>
<dbReference type="Proteomes" id="UP000078148">
    <property type="component" value="Chromosome"/>
</dbReference>
<protein>
    <submittedName>
        <fullName evidence="7">Lysine transporter LysE</fullName>
    </submittedName>
</protein>
<dbReference type="PANTHER" id="PTHR30086:SF20">
    <property type="entry name" value="ARGININE EXPORTER PROTEIN ARGO-RELATED"/>
    <property type="match status" value="1"/>
</dbReference>
<accession>A0A172ZEN1</accession>
<dbReference type="InterPro" id="IPR001123">
    <property type="entry name" value="LeuE-type"/>
</dbReference>
<feature type="transmembrane region" description="Helical" evidence="6">
    <location>
        <begin position="6"/>
        <end position="27"/>
    </location>
</feature>
<evidence type="ECO:0000256" key="5">
    <source>
        <dbReference type="ARBA" id="ARBA00023136"/>
    </source>
</evidence>
<dbReference type="PANTHER" id="PTHR30086">
    <property type="entry name" value="ARGININE EXPORTER PROTEIN ARGO"/>
    <property type="match status" value="1"/>
</dbReference>
<reference evidence="8" key="1">
    <citation type="submission" date="2015-10" db="EMBL/GenBank/DDBJ databases">
        <title>Genome of Paenibacillus bovis sp. nov.</title>
        <authorList>
            <person name="Wu Z."/>
            <person name="Gao C."/>
            <person name="Liu Z."/>
            <person name="Zheng H."/>
        </authorList>
    </citation>
    <scope>NUCLEOTIDE SEQUENCE [LARGE SCALE GENOMIC DNA]</scope>
    <source>
        <strain evidence="8">BD3526</strain>
    </source>
</reference>
<organism evidence="7 8">
    <name type="scientific">Paenibacillus bovis</name>
    <dbReference type="NCBI Taxonomy" id="1616788"/>
    <lineage>
        <taxon>Bacteria</taxon>
        <taxon>Bacillati</taxon>
        <taxon>Bacillota</taxon>
        <taxon>Bacilli</taxon>
        <taxon>Bacillales</taxon>
        <taxon>Paenibacillaceae</taxon>
        <taxon>Paenibacillus</taxon>
    </lineage>
</organism>
<dbReference type="OrthoDB" id="5638726at2"/>
<gene>
    <name evidence="7" type="ORF">AR543_07315</name>
</gene>
<name>A0A172ZEN1_9BACL</name>
<feature type="transmembrane region" description="Helical" evidence="6">
    <location>
        <begin position="39"/>
        <end position="68"/>
    </location>
</feature>
<evidence type="ECO:0000256" key="3">
    <source>
        <dbReference type="ARBA" id="ARBA00022692"/>
    </source>
</evidence>
<dbReference type="AlphaFoldDB" id="A0A172ZEN1"/>
<keyword evidence="8" id="KW-1185">Reference proteome</keyword>
<dbReference type="GO" id="GO:0005886">
    <property type="term" value="C:plasma membrane"/>
    <property type="evidence" value="ECO:0007669"/>
    <property type="project" value="UniProtKB-SubCell"/>
</dbReference>
<dbReference type="EMBL" id="CP013023">
    <property type="protein sequence ID" value="ANF95832.1"/>
    <property type="molecule type" value="Genomic_DNA"/>
</dbReference>
<dbReference type="GO" id="GO:0015171">
    <property type="term" value="F:amino acid transmembrane transporter activity"/>
    <property type="evidence" value="ECO:0007669"/>
    <property type="project" value="TreeGrafter"/>
</dbReference>
<evidence type="ECO:0000256" key="6">
    <source>
        <dbReference type="SAM" id="Phobius"/>
    </source>
</evidence>
<keyword evidence="5 6" id="KW-0472">Membrane</keyword>
<feature type="transmembrane region" description="Helical" evidence="6">
    <location>
        <begin position="74"/>
        <end position="91"/>
    </location>
</feature>
<keyword evidence="2" id="KW-1003">Cell membrane</keyword>
<evidence type="ECO:0000256" key="2">
    <source>
        <dbReference type="ARBA" id="ARBA00022475"/>
    </source>
</evidence>
<evidence type="ECO:0000313" key="7">
    <source>
        <dbReference type="EMBL" id="ANF95832.1"/>
    </source>
</evidence>
<dbReference type="RefSeq" id="WP_060533138.1">
    <property type="nucleotide sequence ID" value="NZ_CP013023.1"/>
</dbReference>
<evidence type="ECO:0000256" key="1">
    <source>
        <dbReference type="ARBA" id="ARBA00004651"/>
    </source>
</evidence>
<dbReference type="Pfam" id="PF01810">
    <property type="entry name" value="LysE"/>
    <property type="match status" value="1"/>
</dbReference>
<feature type="transmembrane region" description="Helical" evidence="6">
    <location>
        <begin position="188"/>
        <end position="209"/>
    </location>
</feature>
<keyword evidence="3 6" id="KW-0812">Transmembrane</keyword>
<reference evidence="7 8" key="2">
    <citation type="journal article" date="2016" name="Int. J. Syst. Evol. Microbiol.">
        <title>Paenibacillus bovis sp. nov., isolated from raw yak (Bos grunniens) milk.</title>
        <authorList>
            <person name="Gao C."/>
            <person name="Han J."/>
            <person name="Liu Z."/>
            <person name="Xu X."/>
            <person name="Hang F."/>
            <person name="Wu Z."/>
        </authorList>
    </citation>
    <scope>NUCLEOTIDE SEQUENCE [LARGE SCALE GENOMIC DNA]</scope>
    <source>
        <strain evidence="7 8">BD3526</strain>
    </source>
</reference>
<dbReference type="STRING" id="1616788.AR543_07315"/>
<proteinExistence type="predicted"/>